<sequence>MTPIQFLLLLPCLVSSLSGATSLEPRADDTLYQRRAYGTAAVKGDYFYIEGGEKSGYLQSGERQYDTGYESTVDSDGDGSSTKYFSISQRWYPRDITLQRIGFKPGQRTVKWPSLWVGEKTLYRWGGELTRDRTYSKGDGGAVWTIDTASNGAGSWNSYTDDVVYNTSGHGASTTCDGVGYNFGGVAFNGTGMYDFATKQSQSGMIMFNTSRKSFSKSTADLNIPGSTHRSGSLVCLPGFVDHSLVALLGGTIRANQTMRSFDKFAFFDPIGDRWRTQTTTFAPSQRDDFCAIGVQSKQGTYEIYMYGGKESDNTVSSDIWILSLPLFRWFRVKLDETPKRHFHACGLAGKRQMISFGGLDALNTTAAWKSSDPWANTIGIFDLNTLQWKDEYIPDLGEYETPEMIQKYYNEDSALSGVSWDTNEIKDTFTKNYFAIQASNNTNNNNTTNNDNTSEDSGSSKSTPVGAIAGGVVGGLAGLALIATAVWFFLRRRNQATGEHSQEGPKELWGGPSNSVPPSSTMSPAPPYVHPEGDRGIGVYELDDTGLIDASELASDSVHSPHMGNSPSPISHFSSPAHRGSPR</sequence>
<feature type="region of interest" description="Disordered" evidence="4">
    <location>
        <begin position="440"/>
        <end position="463"/>
    </location>
</feature>
<feature type="chain" id="PRO_5040140368" description="Epidermal growth factor receptor-like transmembrane-juxtamembrane segment domain-containing protein" evidence="6">
    <location>
        <begin position="23"/>
        <end position="584"/>
    </location>
</feature>
<keyword evidence="5" id="KW-1133">Transmembrane helix</keyword>
<name>A0A9N9ZEV4_9HYPO</name>
<dbReference type="Gene3D" id="2.120.10.80">
    <property type="entry name" value="Kelch-type beta propeller"/>
    <property type="match status" value="1"/>
</dbReference>
<reference evidence="8 9" key="2">
    <citation type="submission" date="2021-10" db="EMBL/GenBank/DDBJ databases">
        <authorList>
            <person name="Piombo E."/>
        </authorList>
    </citation>
    <scope>NUCLEOTIDE SEQUENCE [LARGE SCALE GENOMIC DNA]</scope>
</reference>
<evidence type="ECO:0000256" key="1">
    <source>
        <dbReference type="ARBA" id="ARBA00022553"/>
    </source>
</evidence>
<keyword evidence="5" id="KW-0472">Membrane</keyword>
<keyword evidence="5" id="KW-0812">Transmembrane</keyword>
<feature type="signal peptide" evidence="6">
    <location>
        <begin position="1"/>
        <end position="22"/>
    </location>
</feature>
<evidence type="ECO:0000256" key="2">
    <source>
        <dbReference type="ARBA" id="ARBA00022741"/>
    </source>
</evidence>
<comment type="caution">
    <text evidence="8">The sequence shown here is derived from an EMBL/GenBank/DDBJ whole genome shotgun (WGS) entry which is preliminary data.</text>
</comment>
<keyword evidence="3" id="KW-0067">ATP-binding</keyword>
<dbReference type="SUPFAM" id="SSF117281">
    <property type="entry name" value="Kelch motif"/>
    <property type="match status" value="1"/>
</dbReference>
<evidence type="ECO:0000256" key="4">
    <source>
        <dbReference type="SAM" id="MobiDB-lite"/>
    </source>
</evidence>
<dbReference type="InterPro" id="IPR049328">
    <property type="entry name" value="TM_ErbB1"/>
</dbReference>
<feature type="transmembrane region" description="Helical" evidence="5">
    <location>
        <begin position="468"/>
        <end position="491"/>
    </location>
</feature>
<evidence type="ECO:0000256" key="5">
    <source>
        <dbReference type="SAM" id="Phobius"/>
    </source>
</evidence>
<proteinExistence type="predicted"/>
<dbReference type="Proteomes" id="UP000775872">
    <property type="component" value="Unassembled WGS sequence"/>
</dbReference>
<gene>
    <name evidence="8" type="ORF">CSOL1703_00005775</name>
</gene>
<reference evidence="9" key="1">
    <citation type="submission" date="2019-06" db="EMBL/GenBank/DDBJ databases">
        <authorList>
            <person name="Broberg M."/>
        </authorList>
    </citation>
    <scope>NUCLEOTIDE SEQUENCE [LARGE SCALE GENOMIC DNA]</scope>
</reference>
<dbReference type="Pfam" id="PF24681">
    <property type="entry name" value="Kelch_KLHDC2_KLHL20_DRC7"/>
    <property type="match status" value="1"/>
</dbReference>
<feature type="compositionally biased region" description="Polar residues" evidence="4">
    <location>
        <begin position="564"/>
        <end position="575"/>
    </location>
</feature>
<evidence type="ECO:0000256" key="6">
    <source>
        <dbReference type="SAM" id="SignalP"/>
    </source>
</evidence>
<protein>
    <recommendedName>
        <fullName evidence="7">Epidermal growth factor receptor-like transmembrane-juxtamembrane segment domain-containing protein</fullName>
    </recommendedName>
</protein>
<organism evidence="8 9">
    <name type="scientific">Clonostachys solani</name>
    <dbReference type="NCBI Taxonomy" id="160281"/>
    <lineage>
        <taxon>Eukaryota</taxon>
        <taxon>Fungi</taxon>
        <taxon>Dikarya</taxon>
        <taxon>Ascomycota</taxon>
        <taxon>Pezizomycotina</taxon>
        <taxon>Sordariomycetes</taxon>
        <taxon>Hypocreomycetidae</taxon>
        <taxon>Hypocreales</taxon>
        <taxon>Bionectriaceae</taxon>
        <taxon>Clonostachys</taxon>
    </lineage>
</organism>
<evidence type="ECO:0000259" key="7">
    <source>
        <dbReference type="Pfam" id="PF21314"/>
    </source>
</evidence>
<dbReference type="GO" id="GO:0005524">
    <property type="term" value="F:ATP binding"/>
    <property type="evidence" value="ECO:0007669"/>
    <property type="project" value="UniProtKB-KW"/>
</dbReference>
<dbReference type="AlphaFoldDB" id="A0A9N9ZEV4"/>
<feature type="compositionally biased region" description="Polar residues" evidence="4">
    <location>
        <begin position="513"/>
        <end position="524"/>
    </location>
</feature>
<keyword evidence="9" id="KW-1185">Reference proteome</keyword>
<evidence type="ECO:0000256" key="3">
    <source>
        <dbReference type="ARBA" id="ARBA00022840"/>
    </source>
</evidence>
<keyword evidence="1" id="KW-0597">Phosphoprotein</keyword>
<keyword evidence="6" id="KW-0732">Signal</keyword>
<feature type="region of interest" description="Disordered" evidence="4">
    <location>
        <begin position="499"/>
        <end position="584"/>
    </location>
</feature>
<accession>A0A9N9ZEV4</accession>
<dbReference type="InterPro" id="IPR015915">
    <property type="entry name" value="Kelch-typ_b-propeller"/>
</dbReference>
<dbReference type="OrthoDB" id="10251809at2759"/>
<dbReference type="EMBL" id="CABFOC020000045">
    <property type="protein sequence ID" value="CAH0053894.1"/>
    <property type="molecule type" value="Genomic_DNA"/>
</dbReference>
<evidence type="ECO:0000313" key="8">
    <source>
        <dbReference type="EMBL" id="CAH0053894.1"/>
    </source>
</evidence>
<dbReference type="Pfam" id="PF21314">
    <property type="entry name" value="TM_ErbB1"/>
    <property type="match status" value="1"/>
</dbReference>
<keyword evidence="2" id="KW-0547">Nucleotide-binding</keyword>
<evidence type="ECO:0000313" key="9">
    <source>
        <dbReference type="Proteomes" id="UP000775872"/>
    </source>
</evidence>
<feature type="compositionally biased region" description="Low complexity" evidence="4">
    <location>
        <begin position="441"/>
        <end position="453"/>
    </location>
</feature>
<feature type="domain" description="Epidermal growth factor receptor-like transmembrane-juxtamembrane segment" evidence="7">
    <location>
        <begin position="469"/>
        <end position="496"/>
    </location>
</feature>